<dbReference type="EMBL" id="MAUJ01000001">
    <property type="protein sequence ID" value="OCQ23943.1"/>
    <property type="molecule type" value="Genomic_DNA"/>
</dbReference>
<dbReference type="Proteomes" id="UP000093366">
    <property type="component" value="Unassembled WGS sequence"/>
</dbReference>
<sequence>MEYIVNGSGESGKFTRSTINAKGGQAAYPNDSKTSNVPTKGSIALKATQHNQTSTTQLACLYFKEVDADNLSIRRTSTCKINVLENSYKFKGQKNWHTQFVASQTCSAHSLSGKHQHKADIVPISRTNTRSTYAHEATMSLLTKPAQPKSRQQFRAEKT</sequence>
<evidence type="ECO:0000313" key="1">
    <source>
        <dbReference type="EMBL" id="OCQ23943.1"/>
    </source>
</evidence>
<dbReference type="AlphaFoldDB" id="A0A1C0TX96"/>
<evidence type="ECO:0000313" key="2">
    <source>
        <dbReference type="Proteomes" id="UP000093366"/>
    </source>
</evidence>
<name>A0A1C0TX96_9GAMM</name>
<gene>
    <name evidence="1" type="ORF">A7985_08405</name>
</gene>
<reference evidence="2" key="1">
    <citation type="submission" date="2016-07" db="EMBL/GenBank/DDBJ databases">
        <authorList>
            <person name="Florea S."/>
            <person name="Webb J.S."/>
            <person name="Jaromczyk J."/>
            <person name="Schardl C.L."/>
        </authorList>
    </citation>
    <scope>NUCLEOTIDE SEQUENCE [LARGE SCALE GENOMIC DNA]</scope>
    <source>
        <strain evidence="2">IPB1</strain>
    </source>
</reference>
<organism evidence="1 2">
    <name type="scientific">Pseudoalteromonas luteoviolacea</name>
    <dbReference type="NCBI Taxonomy" id="43657"/>
    <lineage>
        <taxon>Bacteria</taxon>
        <taxon>Pseudomonadati</taxon>
        <taxon>Pseudomonadota</taxon>
        <taxon>Gammaproteobacteria</taxon>
        <taxon>Alteromonadales</taxon>
        <taxon>Pseudoalteromonadaceae</taxon>
        <taxon>Pseudoalteromonas</taxon>
    </lineage>
</organism>
<comment type="caution">
    <text evidence="1">The sequence shown here is derived from an EMBL/GenBank/DDBJ whole genome shotgun (WGS) entry which is preliminary data.</text>
</comment>
<proteinExistence type="predicted"/>
<dbReference type="RefSeq" id="WP_065789936.1">
    <property type="nucleotide sequence ID" value="NZ_MAUJ01000001.1"/>
</dbReference>
<protein>
    <submittedName>
        <fullName evidence="1">Uncharacterized protein</fullName>
    </submittedName>
</protein>
<accession>A0A1C0TX96</accession>